<dbReference type="GO" id="GO:0005737">
    <property type="term" value="C:cytoplasm"/>
    <property type="evidence" value="ECO:0007669"/>
    <property type="project" value="UniProtKB-SubCell"/>
</dbReference>
<dbReference type="OrthoDB" id="9790352at2"/>
<evidence type="ECO:0000256" key="8">
    <source>
        <dbReference type="ARBA" id="ARBA00023154"/>
    </source>
</evidence>
<feature type="binding site" evidence="13">
    <location>
        <begin position="104"/>
        <end position="106"/>
    </location>
    <ligand>
        <name>NAD(+)</name>
        <dbReference type="ChEBI" id="CHEBI:57540"/>
    </ligand>
</feature>
<feature type="active site" description="Proton donor/acceptor" evidence="13">
    <location>
        <position position="162"/>
    </location>
</feature>
<proteinExistence type="inferred from homology"/>
<feature type="active site" description="Proton donor" evidence="13">
    <location>
        <position position="166"/>
    </location>
</feature>
<keyword evidence="6 13" id="KW-0560">Oxidoreductase</keyword>
<evidence type="ECO:0000259" key="14">
    <source>
        <dbReference type="Pfam" id="PF01113"/>
    </source>
</evidence>
<comment type="function">
    <text evidence="13">Catalyzes the conversion of 4-hydroxy-tetrahydrodipicolinate (HTPA) to tetrahydrodipicolinate.</text>
</comment>
<dbReference type="PANTHER" id="PTHR20836">
    <property type="entry name" value="DIHYDRODIPICOLINATE REDUCTASE"/>
    <property type="match status" value="1"/>
</dbReference>
<dbReference type="PIRSF" id="PIRSF000161">
    <property type="entry name" value="DHPR"/>
    <property type="match status" value="1"/>
</dbReference>
<dbReference type="EC" id="1.17.1.8" evidence="10 13"/>
<dbReference type="InterPro" id="IPR036291">
    <property type="entry name" value="NAD(P)-bd_dom_sf"/>
</dbReference>
<dbReference type="GO" id="GO:0009089">
    <property type="term" value="P:lysine biosynthetic process via diaminopimelate"/>
    <property type="evidence" value="ECO:0007669"/>
    <property type="project" value="UniProtKB-UniRule"/>
</dbReference>
<comment type="catalytic activity">
    <reaction evidence="11 13">
        <text>(S)-2,3,4,5-tetrahydrodipicolinate + NADP(+) + H2O = (2S,4S)-4-hydroxy-2,3,4,5-tetrahydrodipicolinate + NADPH + H(+)</text>
        <dbReference type="Rhea" id="RHEA:35331"/>
        <dbReference type="ChEBI" id="CHEBI:15377"/>
        <dbReference type="ChEBI" id="CHEBI:15378"/>
        <dbReference type="ChEBI" id="CHEBI:16845"/>
        <dbReference type="ChEBI" id="CHEBI:57783"/>
        <dbReference type="ChEBI" id="CHEBI:58349"/>
        <dbReference type="ChEBI" id="CHEBI:67139"/>
        <dbReference type="EC" id="1.17.1.8"/>
    </reaction>
</comment>
<dbReference type="PANTHER" id="PTHR20836:SF0">
    <property type="entry name" value="4-HYDROXY-TETRAHYDRODIPICOLINATE REDUCTASE 1, CHLOROPLASTIC-RELATED"/>
    <property type="match status" value="1"/>
</dbReference>
<comment type="caution">
    <text evidence="13">Was originally thought to be a dihydrodipicolinate reductase (DHDPR), catalyzing the conversion of dihydrodipicolinate to tetrahydrodipicolinate. However, it was shown in E.coli that the substrate of the enzymatic reaction is not dihydrodipicolinate (DHDP) but in fact (2S,4S)-4-hydroxy-2,3,4,5-tetrahydrodipicolinic acid (HTPA), the product released by the DapA-catalyzed reaction.</text>
</comment>
<keyword evidence="3 13" id="KW-0028">Amino-acid biosynthesis</keyword>
<sequence>MAETAALKICVVGASGRMGRMILAEVIRRSDLALVGGVVSHDSAHLDADLGELAGQGHLGLATQVSVEEASRDADVVIDVSTARVAPAVARRLGETGAKALVCGVTGLDEAGTEALASAAETIPVLHARNFSLGVSVLEALVEHAAGALKSDQYDLEIHETHHRFKADAPSGTAMMLGEAGARGRGDDLGEVARFDYARQDARRPDGEIGFSVNRGGGIVGEHAVRFLGALEEIELSHRALDRFVFARGAVEAALWLSRQAPGRYSMRDVLGLKL</sequence>
<feature type="binding site" evidence="13">
    <location>
        <position position="163"/>
    </location>
    <ligand>
        <name>(S)-2,3,4,5-tetrahydrodipicolinate</name>
        <dbReference type="ChEBI" id="CHEBI:16845"/>
    </ligand>
</feature>
<feature type="domain" description="Dihydrodipicolinate reductase N-terminal" evidence="14">
    <location>
        <begin position="8"/>
        <end position="131"/>
    </location>
</feature>
<keyword evidence="4 13" id="KW-0521">NADP</keyword>
<evidence type="ECO:0000256" key="10">
    <source>
        <dbReference type="ARBA" id="ARBA00038983"/>
    </source>
</evidence>
<evidence type="ECO:0000256" key="4">
    <source>
        <dbReference type="ARBA" id="ARBA00022857"/>
    </source>
</evidence>
<dbReference type="GO" id="GO:0008839">
    <property type="term" value="F:4-hydroxy-tetrahydrodipicolinate reductase"/>
    <property type="evidence" value="ECO:0007669"/>
    <property type="project" value="UniProtKB-UniRule"/>
</dbReference>
<dbReference type="GO" id="GO:0051287">
    <property type="term" value="F:NAD binding"/>
    <property type="evidence" value="ECO:0007669"/>
    <property type="project" value="UniProtKB-UniRule"/>
</dbReference>
<evidence type="ECO:0000256" key="12">
    <source>
        <dbReference type="ARBA" id="ARBA00049396"/>
    </source>
</evidence>
<name>A0A4S2H9C4_9PROT</name>
<dbReference type="Pfam" id="PF01113">
    <property type="entry name" value="DapB_N"/>
    <property type="match status" value="1"/>
</dbReference>
<dbReference type="InterPro" id="IPR022663">
    <property type="entry name" value="DapB_C"/>
</dbReference>
<comment type="subcellular location">
    <subcellularLocation>
        <location evidence="13">Cytoplasm</location>
    </subcellularLocation>
</comment>
<feature type="binding site" evidence="13">
    <location>
        <begin position="128"/>
        <end position="131"/>
    </location>
    <ligand>
        <name>NAD(+)</name>
        <dbReference type="ChEBI" id="CHEBI:57540"/>
    </ligand>
</feature>
<dbReference type="Gene3D" id="3.30.360.10">
    <property type="entry name" value="Dihydrodipicolinate Reductase, domain 2"/>
    <property type="match status" value="1"/>
</dbReference>
<dbReference type="EMBL" id="SRXV01000003">
    <property type="protein sequence ID" value="TGY92465.1"/>
    <property type="molecule type" value="Genomic_DNA"/>
</dbReference>
<dbReference type="PROSITE" id="PS01298">
    <property type="entry name" value="DAPB"/>
    <property type="match status" value="1"/>
</dbReference>
<gene>
    <name evidence="13" type="primary">dapB</name>
    <name evidence="16" type="ORF">E5162_12565</name>
</gene>
<dbReference type="CDD" id="cd02274">
    <property type="entry name" value="DHDPR_N"/>
    <property type="match status" value="1"/>
</dbReference>
<dbReference type="AlphaFoldDB" id="A0A4S2H9C4"/>
<dbReference type="SUPFAM" id="SSF51735">
    <property type="entry name" value="NAD(P)-binding Rossmann-fold domains"/>
    <property type="match status" value="1"/>
</dbReference>
<keyword evidence="17" id="KW-1185">Reference proteome</keyword>
<dbReference type="InterPro" id="IPR022664">
    <property type="entry name" value="DapB_N_CS"/>
</dbReference>
<dbReference type="GO" id="GO:0016726">
    <property type="term" value="F:oxidoreductase activity, acting on CH or CH2 groups, NAD or NADP as acceptor"/>
    <property type="evidence" value="ECO:0007669"/>
    <property type="project" value="UniProtKB-UniRule"/>
</dbReference>
<evidence type="ECO:0000256" key="1">
    <source>
        <dbReference type="ARBA" id="ARBA00006642"/>
    </source>
</evidence>
<evidence type="ECO:0000256" key="3">
    <source>
        <dbReference type="ARBA" id="ARBA00022605"/>
    </source>
</evidence>
<evidence type="ECO:0000256" key="6">
    <source>
        <dbReference type="ARBA" id="ARBA00023002"/>
    </source>
</evidence>
<evidence type="ECO:0000256" key="5">
    <source>
        <dbReference type="ARBA" id="ARBA00022915"/>
    </source>
</evidence>
<comment type="similarity">
    <text evidence="1 13">Belongs to the DapB family.</text>
</comment>
<protein>
    <recommendedName>
        <fullName evidence="10 13">4-hydroxy-tetrahydrodipicolinate reductase</fullName>
        <shortName evidence="13">HTPA reductase</shortName>
        <ecNumber evidence="10 13">1.17.1.8</ecNumber>
    </recommendedName>
</protein>
<keyword evidence="2 13" id="KW-0963">Cytoplasm</keyword>
<dbReference type="HAMAP" id="MF_00102">
    <property type="entry name" value="DapB"/>
    <property type="match status" value="1"/>
</dbReference>
<evidence type="ECO:0000313" key="17">
    <source>
        <dbReference type="Proteomes" id="UP000305451"/>
    </source>
</evidence>
<evidence type="ECO:0000256" key="11">
    <source>
        <dbReference type="ARBA" id="ARBA00049080"/>
    </source>
</evidence>
<dbReference type="UniPathway" id="UPA00034">
    <property type="reaction ID" value="UER00018"/>
</dbReference>
<dbReference type="GO" id="GO:0050661">
    <property type="term" value="F:NADP binding"/>
    <property type="evidence" value="ECO:0007669"/>
    <property type="project" value="UniProtKB-UniRule"/>
</dbReference>
<accession>A0A4S2H9C4</accession>
<dbReference type="InterPro" id="IPR023940">
    <property type="entry name" value="DHDPR_bac"/>
</dbReference>
<keyword evidence="5 13" id="KW-0220">Diaminopimelate biosynthesis</keyword>
<evidence type="ECO:0000256" key="13">
    <source>
        <dbReference type="HAMAP-Rule" id="MF_00102"/>
    </source>
</evidence>
<keyword evidence="7 13" id="KW-0520">NAD</keyword>
<comment type="catalytic activity">
    <reaction evidence="12 13">
        <text>(S)-2,3,4,5-tetrahydrodipicolinate + NAD(+) + H2O = (2S,4S)-4-hydroxy-2,3,4,5-tetrahydrodipicolinate + NADH + H(+)</text>
        <dbReference type="Rhea" id="RHEA:35323"/>
        <dbReference type="ChEBI" id="CHEBI:15377"/>
        <dbReference type="ChEBI" id="CHEBI:15378"/>
        <dbReference type="ChEBI" id="CHEBI:16845"/>
        <dbReference type="ChEBI" id="CHEBI:57540"/>
        <dbReference type="ChEBI" id="CHEBI:57945"/>
        <dbReference type="ChEBI" id="CHEBI:67139"/>
        <dbReference type="EC" id="1.17.1.8"/>
    </reaction>
</comment>
<feature type="domain" description="Dihydrodipicolinate reductase C-terminal" evidence="15">
    <location>
        <begin position="134"/>
        <end position="271"/>
    </location>
</feature>
<comment type="caution">
    <text evidence="16">The sequence shown here is derived from an EMBL/GenBank/DDBJ whole genome shotgun (WGS) entry which is preliminary data.</text>
</comment>
<comment type="caution">
    <text evidence="13">Lacks conserved residue(s) required for the propagation of feature annotation.</text>
</comment>
<dbReference type="Pfam" id="PF05173">
    <property type="entry name" value="DapB_C"/>
    <property type="match status" value="1"/>
</dbReference>
<dbReference type="RefSeq" id="WP_135945600.1">
    <property type="nucleotide sequence ID" value="NZ_BMEI01000003.1"/>
</dbReference>
<evidence type="ECO:0000256" key="7">
    <source>
        <dbReference type="ARBA" id="ARBA00023027"/>
    </source>
</evidence>
<evidence type="ECO:0000256" key="9">
    <source>
        <dbReference type="ARBA" id="ARBA00037922"/>
    </source>
</evidence>
<comment type="pathway">
    <text evidence="9 13">Amino-acid biosynthesis; L-lysine biosynthesis via DAP pathway; (S)-tetrahydrodipicolinate from L-aspartate: step 4/4.</text>
</comment>
<evidence type="ECO:0000313" key="16">
    <source>
        <dbReference type="EMBL" id="TGY92465.1"/>
    </source>
</evidence>
<keyword evidence="8 13" id="KW-0457">Lysine biosynthesis</keyword>
<dbReference type="NCBIfam" id="TIGR00036">
    <property type="entry name" value="dapB"/>
    <property type="match status" value="1"/>
</dbReference>
<reference evidence="16 17" key="1">
    <citation type="journal article" date="2013" name="Int. J. Syst. Evol. Microbiol.">
        <title>Marinicauda pacifica gen. nov., sp. nov., a prosthecate alphaproteobacterium of the family Hyphomonadaceae isolated from deep seawater.</title>
        <authorList>
            <person name="Zhang X.Y."/>
            <person name="Li G.W."/>
            <person name="Wang C.S."/>
            <person name="Zhang Y.J."/>
            <person name="Xu X.W."/>
            <person name="Li H."/>
            <person name="Liu A."/>
            <person name="Liu C."/>
            <person name="Xie B.B."/>
            <person name="Qin Q.L."/>
            <person name="Xu Z."/>
            <person name="Chen X.L."/>
            <person name="Zhou B.C."/>
            <person name="Zhang Y.Z."/>
        </authorList>
    </citation>
    <scope>NUCLEOTIDE SEQUENCE [LARGE SCALE GENOMIC DNA]</scope>
    <source>
        <strain evidence="16 17">P-1 km-3</strain>
    </source>
</reference>
<feature type="binding site" evidence="13">
    <location>
        <begin position="13"/>
        <end position="18"/>
    </location>
    <ligand>
        <name>NAD(+)</name>
        <dbReference type="ChEBI" id="CHEBI:57540"/>
    </ligand>
</feature>
<evidence type="ECO:0000259" key="15">
    <source>
        <dbReference type="Pfam" id="PF05173"/>
    </source>
</evidence>
<dbReference type="GO" id="GO:0019877">
    <property type="term" value="P:diaminopimelate biosynthetic process"/>
    <property type="evidence" value="ECO:0007669"/>
    <property type="project" value="UniProtKB-UniRule"/>
</dbReference>
<evidence type="ECO:0000256" key="2">
    <source>
        <dbReference type="ARBA" id="ARBA00022490"/>
    </source>
</evidence>
<dbReference type="Gene3D" id="3.40.50.720">
    <property type="entry name" value="NAD(P)-binding Rossmann-like Domain"/>
    <property type="match status" value="1"/>
</dbReference>
<dbReference type="Proteomes" id="UP000305451">
    <property type="component" value="Unassembled WGS sequence"/>
</dbReference>
<comment type="subunit">
    <text evidence="13">Homotetramer.</text>
</comment>
<dbReference type="SUPFAM" id="SSF55347">
    <property type="entry name" value="Glyceraldehyde-3-phosphate dehydrogenase-like, C-terminal domain"/>
    <property type="match status" value="1"/>
</dbReference>
<feature type="binding site" evidence="13">
    <location>
        <begin position="172"/>
        <end position="173"/>
    </location>
    <ligand>
        <name>(S)-2,3,4,5-tetrahydrodipicolinate</name>
        <dbReference type="ChEBI" id="CHEBI:16845"/>
    </ligand>
</feature>
<organism evidence="16 17">
    <name type="scientific">Marinicauda pacifica</name>
    <dbReference type="NCBI Taxonomy" id="1133559"/>
    <lineage>
        <taxon>Bacteria</taxon>
        <taxon>Pseudomonadati</taxon>
        <taxon>Pseudomonadota</taxon>
        <taxon>Alphaproteobacteria</taxon>
        <taxon>Maricaulales</taxon>
        <taxon>Maricaulaceae</taxon>
        <taxon>Marinicauda</taxon>
    </lineage>
</organism>
<dbReference type="InterPro" id="IPR000846">
    <property type="entry name" value="DapB_N"/>
</dbReference>